<accession>A0A8B6HNH9</accession>
<reference evidence="1" key="1">
    <citation type="submission" date="2018-11" db="EMBL/GenBank/DDBJ databases">
        <authorList>
            <person name="Alioto T."/>
            <person name="Alioto T."/>
        </authorList>
    </citation>
    <scope>NUCLEOTIDE SEQUENCE</scope>
</reference>
<comment type="caution">
    <text evidence="1">The sequence shown here is derived from an EMBL/GenBank/DDBJ whole genome shotgun (WGS) entry which is preliminary data.</text>
</comment>
<dbReference type="AlphaFoldDB" id="A0A8B6HNH9"/>
<dbReference type="OrthoDB" id="7397676at2759"/>
<dbReference type="EMBL" id="UYJE01010307">
    <property type="protein sequence ID" value="VDI81992.1"/>
    <property type="molecule type" value="Genomic_DNA"/>
</dbReference>
<proteinExistence type="predicted"/>
<dbReference type="Proteomes" id="UP000596742">
    <property type="component" value="Unassembled WGS sequence"/>
</dbReference>
<evidence type="ECO:0000313" key="2">
    <source>
        <dbReference type="Proteomes" id="UP000596742"/>
    </source>
</evidence>
<name>A0A8B6HNH9_MYTGA</name>
<gene>
    <name evidence="1" type="ORF">MGAL_10B009962</name>
</gene>
<keyword evidence="2" id="KW-1185">Reference proteome</keyword>
<evidence type="ECO:0008006" key="3">
    <source>
        <dbReference type="Google" id="ProtNLM"/>
    </source>
</evidence>
<protein>
    <recommendedName>
        <fullName evidence="3">Tudor domain-containing protein</fullName>
    </recommendedName>
</protein>
<evidence type="ECO:0000313" key="1">
    <source>
        <dbReference type="EMBL" id="VDI81992.1"/>
    </source>
</evidence>
<organism evidence="1 2">
    <name type="scientific">Mytilus galloprovincialis</name>
    <name type="common">Mediterranean mussel</name>
    <dbReference type="NCBI Taxonomy" id="29158"/>
    <lineage>
        <taxon>Eukaryota</taxon>
        <taxon>Metazoa</taxon>
        <taxon>Spiralia</taxon>
        <taxon>Lophotrochozoa</taxon>
        <taxon>Mollusca</taxon>
        <taxon>Bivalvia</taxon>
        <taxon>Autobranchia</taxon>
        <taxon>Pteriomorphia</taxon>
        <taxon>Mytilida</taxon>
        <taxon>Mytiloidea</taxon>
        <taxon>Mytilidae</taxon>
        <taxon>Mytilinae</taxon>
        <taxon>Mytilus</taxon>
    </lineage>
</organism>
<sequence>MFVTAKNFSQLNHSIFLSALGTQEGETAEVADETRETYPDVDYSIADYVAAIYLNKWYIAQIKTIDIEDNTIEISFLEKKKAMFQWPSRSDIIWVDRKDILCKISNPQPSVKSKRMLKVNHEDAAKIEKL</sequence>